<sequence>MTINTYKYDNVSIVQVKDFERPHAVRHKVFVLEQGYSSTIETDDLDDKSTHWVATCDKVDQNGTLIESNVDVGTIRLVPKNQNMAKLTRFAVVQNARGLKIGQRLLEAFIDYSKKNGFDTIVLHSQHPKRGFYEKAGFVVERGDDEVFIEAGTPHVRMWMRNLQDKS</sequence>
<name>A0A367J5R7_RHIST</name>
<dbReference type="InterPro" id="IPR039143">
    <property type="entry name" value="GNPNAT1-like"/>
</dbReference>
<reference evidence="2 3" key="1">
    <citation type="journal article" date="2018" name="G3 (Bethesda)">
        <title>Phylogenetic and Phylogenomic Definition of Rhizopus Species.</title>
        <authorList>
            <person name="Gryganskyi A.P."/>
            <person name="Golan J."/>
            <person name="Dolatabadi S."/>
            <person name="Mondo S."/>
            <person name="Robb S."/>
            <person name="Idnurm A."/>
            <person name="Muszewska A."/>
            <person name="Steczkiewicz K."/>
            <person name="Masonjones S."/>
            <person name="Liao H.L."/>
            <person name="Gajdeczka M.T."/>
            <person name="Anike F."/>
            <person name="Vuek A."/>
            <person name="Anishchenko I.M."/>
            <person name="Voigt K."/>
            <person name="de Hoog G.S."/>
            <person name="Smith M.E."/>
            <person name="Heitman J."/>
            <person name="Vilgalys R."/>
            <person name="Stajich J.E."/>
        </authorList>
    </citation>
    <scope>NUCLEOTIDE SEQUENCE [LARGE SCALE GENOMIC DNA]</scope>
    <source>
        <strain evidence="2 3">LSU 92-RS-03</strain>
    </source>
</reference>
<evidence type="ECO:0000259" key="1">
    <source>
        <dbReference type="PROSITE" id="PS51186"/>
    </source>
</evidence>
<evidence type="ECO:0000313" key="2">
    <source>
        <dbReference type="EMBL" id="RCH85270.1"/>
    </source>
</evidence>
<dbReference type="CDD" id="cd04301">
    <property type="entry name" value="NAT_SF"/>
    <property type="match status" value="1"/>
</dbReference>
<comment type="caution">
    <text evidence="2">The sequence shown here is derived from an EMBL/GenBank/DDBJ whole genome shotgun (WGS) entry which is preliminary data.</text>
</comment>
<evidence type="ECO:0000313" key="3">
    <source>
        <dbReference type="Proteomes" id="UP000253551"/>
    </source>
</evidence>
<dbReference type="Gene3D" id="3.40.630.30">
    <property type="match status" value="1"/>
</dbReference>
<dbReference type="Pfam" id="PF13673">
    <property type="entry name" value="Acetyltransf_10"/>
    <property type="match status" value="1"/>
</dbReference>
<feature type="domain" description="N-acetyltransferase" evidence="1">
    <location>
        <begin position="9"/>
        <end position="163"/>
    </location>
</feature>
<accession>A0A367J5R7</accession>
<dbReference type="GO" id="GO:0008080">
    <property type="term" value="F:N-acetyltransferase activity"/>
    <property type="evidence" value="ECO:0007669"/>
    <property type="project" value="TreeGrafter"/>
</dbReference>
<dbReference type="AlphaFoldDB" id="A0A367J5R7"/>
<dbReference type="Proteomes" id="UP000253551">
    <property type="component" value="Unassembled WGS sequence"/>
</dbReference>
<dbReference type="InterPro" id="IPR016181">
    <property type="entry name" value="Acyl_CoA_acyltransferase"/>
</dbReference>
<dbReference type="STRING" id="4846.A0A367J5R7"/>
<dbReference type="PANTHER" id="PTHR13355">
    <property type="entry name" value="GLUCOSAMINE 6-PHOSPHATE N-ACETYLTRANSFERASE"/>
    <property type="match status" value="1"/>
</dbReference>
<dbReference type="PROSITE" id="PS51186">
    <property type="entry name" value="GNAT"/>
    <property type="match status" value="1"/>
</dbReference>
<dbReference type="PANTHER" id="PTHR13355:SF22">
    <property type="entry name" value="SLL0786 PROTEIN"/>
    <property type="match status" value="1"/>
</dbReference>
<proteinExistence type="predicted"/>
<keyword evidence="3" id="KW-1185">Reference proteome</keyword>
<dbReference type="EMBL" id="PJQM01004216">
    <property type="protein sequence ID" value="RCH85270.1"/>
    <property type="molecule type" value="Genomic_DNA"/>
</dbReference>
<dbReference type="InterPro" id="IPR000182">
    <property type="entry name" value="GNAT_dom"/>
</dbReference>
<organism evidence="2 3">
    <name type="scientific">Rhizopus stolonifer</name>
    <name type="common">Rhizopus nigricans</name>
    <dbReference type="NCBI Taxonomy" id="4846"/>
    <lineage>
        <taxon>Eukaryota</taxon>
        <taxon>Fungi</taxon>
        <taxon>Fungi incertae sedis</taxon>
        <taxon>Mucoromycota</taxon>
        <taxon>Mucoromycotina</taxon>
        <taxon>Mucoromycetes</taxon>
        <taxon>Mucorales</taxon>
        <taxon>Mucorineae</taxon>
        <taxon>Rhizopodaceae</taxon>
        <taxon>Rhizopus</taxon>
    </lineage>
</organism>
<dbReference type="GO" id="GO:0006048">
    <property type="term" value="P:UDP-N-acetylglucosamine biosynthetic process"/>
    <property type="evidence" value="ECO:0007669"/>
    <property type="project" value="UniProtKB-UniPathway"/>
</dbReference>
<gene>
    <name evidence="2" type="ORF">CU098_000003</name>
</gene>
<dbReference type="UniPathway" id="UPA00113">
    <property type="reaction ID" value="UER00529"/>
</dbReference>
<dbReference type="OrthoDB" id="329272at2759"/>
<protein>
    <recommendedName>
        <fullName evidence="1">N-acetyltransferase domain-containing protein</fullName>
    </recommendedName>
</protein>
<dbReference type="SUPFAM" id="SSF55729">
    <property type="entry name" value="Acyl-CoA N-acyltransferases (Nat)"/>
    <property type="match status" value="1"/>
</dbReference>